<dbReference type="Proteomes" id="UP000463883">
    <property type="component" value="Chromosome"/>
</dbReference>
<dbReference type="InterPro" id="IPR016169">
    <property type="entry name" value="FAD-bd_PCMH_sub2"/>
</dbReference>
<dbReference type="InterPro" id="IPR051312">
    <property type="entry name" value="Diverse_Substr_Oxidored"/>
</dbReference>
<dbReference type="SMART" id="SM01092">
    <property type="entry name" value="CO_deh_flav_C"/>
    <property type="match status" value="1"/>
</dbReference>
<protein>
    <submittedName>
        <fullName evidence="4">Molybdopterin dehydrogenase</fullName>
    </submittedName>
</protein>
<dbReference type="InterPro" id="IPR036683">
    <property type="entry name" value="CO_DH_flav_C_dom_sf"/>
</dbReference>
<reference evidence="4 5" key="1">
    <citation type="submission" date="2020-01" db="EMBL/GenBank/DDBJ databases">
        <title>Genomic analysis of Aminipila sp. CBA3637.</title>
        <authorList>
            <person name="Kim Y.B."/>
            <person name="Roh S.W."/>
        </authorList>
    </citation>
    <scope>NUCLEOTIDE SEQUENCE [LARGE SCALE GENOMIC DNA]</scope>
    <source>
        <strain evidence="4 5">CBA3637</strain>
    </source>
</reference>
<evidence type="ECO:0000256" key="2">
    <source>
        <dbReference type="ARBA" id="ARBA00023002"/>
    </source>
</evidence>
<dbReference type="InterPro" id="IPR036318">
    <property type="entry name" value="FAD-bd_PCMH-like_sf"/>
</dbReference>
<dbReference type="Gene3D" id="3.30.465.10">
    <property type="match status" value="1"/>
</dbReference>
<dbReference type="SUPFAM" id="SSF56176">
    <property type="entry name" value="FAD-binding/transporter-associated domain-like"/>
    <property type="match status" value="1"/>
</dbReference>
<accession>A0A6P1MH72</accession>
<evidence type="ECO:0000313" key="5">
    <source>
        <dbReference type="Proteomes" id="UP000463883"/>
    </source>
</evidence>
<evidence type="ECO:0000259" key="3">
    <source>
        <dbReference type="PROSITE" id="PS51387"/>
    </source>
</evidence>
<gene>
    <name evidence="4" type="ORF">Ami3637_09100</name>
</gene>
<organism evidence="4 5">
    <name type="scientific">Aminipila terrae</name>
    <dbReference type="NCBI Taxonomy" id="2697030"/>
    <lineage>
        <taxon>Bacteria</taxon>
        <taxon>Bacillati</taxon>
        <taxon>Bacillota</taxon>
        <taxon>Clostridia</taxon>
        <taxon>Peptostreptococcales</taxon>
        <taxon>Anaerovoracaceae</taxon>
        <taxon>Aminipila</taxon>
    </lineage>
</organism>
<proteinExistence type="predicted"/>
<dbReference type="GO" id="GO:0071949">
    <property type="term" value="F:FAD binding"/>
    <property type="evidence" value="ECO:0007669"/>
    <property type="project" value="InterPro"/>
</dbReference>
<dbReference type="AlphaFoldDB" id="A0A6P1MH72"/>
<dbReference type="InterPro" id="IPR016166">
    <property type="entry name" value="FAD-bd_PCMH"/>
</dbReference>
<dbReference type="InterPro" id="IPR002346">
    <property type="entry name" value="Mopterin_DH_FAD-bd"/>
</dbReference>
<evidence type="ECO:0000313" key="4">
    <source>
        <dbReference type="EMBL" id="QHI72533.1"/>
    </source>
</evidence>
<dbReference type="Gene3D" id="3.30.390.50">
    <property type="entry name" value="CO dehydrogenase flavoprotein, C-terminal domain"/>
    <property type="match status" value="1"/>
</dbReference>
<dbReference type="Pfam" id="PF00941">
    <property type="entry name" value="FAD_binding_5"/>
    <property type="match status" value="1"/>
</dbReference>
<feature type="domain" description="FAD-binding PCMH-type" evidence="3">
    <location>
        <begin position="1"/>
        <end position="162"/>
    </location>
</feature>
<dbReference type="PANTHER" id="PTHR42659:SF9">
    <property type="entry name" value="XANTHINE DEHYDROGENASE FAD-BINDING SUBUNIT XDHB-RELATED"/>
    <property type="match status" value="1"/>
</dbReference>
<evidence type="ECO:0000256" key="1">
    <source>
        <dbReference type="ARBA" id="ARBA00022630"/>
    </source>
</evidence>
<dbReference type="KEGG" id="amic:Ami3637_09100"/>
<dbReference type="EMBL" id="CP047591">
    <property type="protein sequence ID" value="QHI72533.1"/>
    <property type="molecule type" value="Genomic_DNA"/>
</dbReference>
<name>A0A6P1MH72_9FIRM</name>
<dbReference type="RefSeq" id="WP_162362301.1">
    <property type="nucleotide sequence ID" value="NZ_CP047591.1"/>
</dbReference>
<dbReference type="SUPFAM" id="SSF55447">
    <property type="entry name" value="CO dehydrogenase flavoprotein C-terminal domain-like"/>
    <property type="match status" value="1"/>
</dbReference>
<dbReference type="GO" id="GO:0016491">
    <property type="term" value="F:oxidoreductase activity"/>
    <property type="evidence" value="ECO:0007669"/>
    <property type="project" value="UniProtKB-KW"/>
</dbReference>
<dbReference type="InterPro" id="IPR005107">
    <property type="entry name" value="CO_DH_flav_C"/>
</dbReference>
<keyword evidence="5" id="KW-1185">Reference proteome</keyword>
<dbReference type="PROSITE" id="PS51387">
    <property type="entry name" value="FAD_PCMH"/>
    <property type="match status" value="1"/>
</dbReference>
<dbReference type="PANTHER" id="PTHR42659">
    <property type="entry name" value="XANTHINE DEHYDROGENASE SUBUNIT C-RELATED"/>
    <property type="match status" value="1"/>
</dbReference>
<keyword evidence="1" id="KW-0285">Flavoprotein</keyword>
<sequence length="263" mass="29576">MFNGKNYLRPSTLEEAWTLNQNKNNKIIGGMLWLKMGHKNISTMIDLSDLGLSTIEENDQEFRIGAMCTLRELEEHSGMEQFFSGMIRNSIESIVGVQFRNLATVGGSVYSRFGFSDILTVFMALDSYVELYKGGIIPLEKYADMPYDQDILMRVIIKKRTRKGVYLSIRQTATDFPVLACAVSQNQEGAWKIIYGARPGKALAFESGLPEKPGLSDIEEAIGKLKSWGHFAGNMRGSAEYRKALAEALLRKAIRYTMDMTRA</sequence>
<keyword evidence="2" id="KW-0560">Oxidoreductase</keyword>